<evidence type="ECO:0000256" key="1">
    <source>
        <dbReference type="SAM" id="SignalP"/>
    </source>
</evidence>
<dbReference type="EMBL" id="MCOG01000120">
    <property type="protein sequence ID" value="ORY42409.1"/>
    <property type="molecule type" value="Genomic_DNA"/>
</dbReference>
<protein>
    <submittedName>
        <fullName evidence="2">Uncharacterized protein</fullName>
    </submittedName>
</protein>
<evidence type="ECO:0000313" key="3">
    <source>
        <dbReference type="Proteomes" id="UP000193920"/>
    </source>
</evidence>
<gene>
    <name evidence="2" type="ORF">LY90DRAFT_703854</name>
</gene>
<feature type="chain" id="PRO_5011005079" evidence="1">
    <location>
        <begin position="21"/>
        <end position="176"/>
    </location>
</feature>
<name>A0A1Y2C5U7_9FUNG</name>
<keyword evidence="3" id="KW-1185">Reference proteome</keyword>
<evidence type="ECO:0000313" key="2">
    <source>
        <dbReference type="EMBL" id="ORY42409.1"/>
    </source>
</evidence>
<reference evidence="2 3" key="1">
    <citation type="submission" date="2016-08" db="EMBL/GenBank/DDBJ databases">
        <title>A Parts List for Fungal Cellulosomes Revealed by Comparative Genomics.</title>
        <authorList>
            <consortium name="DOE Joint Genome Institute"/>
            <person name="Haitjema C.H."/>
            <person name="Gilmore S.P."/>
            <person name="Henske J.K."/>
            <person name="Solomon K.V."/>
            <person name="De Groot R."/>
            <person name="Kuo A."/>
            <person name="Mondo S.J."/>
            <person name="Salamov A.A."/>
            <person name="Labutti K."/>
            <person name="Zhao Z."/>
            <person name="Chiniquy J."/>
            <person name="Barry K."/>
            <person name="Brewer H.M."/>
            <person name="Purvine S.O."/>
            <person name="Wright A.T."/>
            <person name="Boxma B."/>
            <person name="Van Alen T."/>
            <person name="Hackstein J.H."/>
            <person name="Baker S.E."/>
            <person name="Grigoriev I.V."/>
            <person name="O'Malley M.A."/>
        </authorList>
    </citation>
    <scope>NUCLEOTIDE SEQUENCE [LARGE SCALE GENOMIC DNA]</scope>
    <source>
        <strain evidence="2 3">G1</strain>
    </source>
</reference>
<proteinExistence type="predicted"/>
<feature type="non-terminal residue" evidence="2">
    <location>
        <position position="176"/>
    </location>
</feature>
<organism evidence="2 3">
    <name type="scientific">Neocallimastix californiae</name>
    <dbReference type="NCBI Taxonomy" id="1754190"/>
    <lineage>
        <taxon>Eukaryota</taxon>
        <taxon>Fungi</taxon>
        <taxon>Fungi incertae sedis</taxon>
        <taxon>Chytridiomycota</taxon>
        <taxon>Chytridiomycota incertae sedis</taxon>
        <taxon>Neocallimastigomycetes</taxon>
        <taxon>Neocallimastigales</taxon>
        <taxon>Neocallimastigaceae</taxon>
        <taxon>Neocallimastix</taxon>
    </lineage>
</organism>
<comment type="caution">
    <text evidence="2">The sequence shown here is derived from an EMBL/GenBank/DDBJ whole genome shotgun (WGS) entry which is preliminary data.</text>
</comment>
<feature type="signal peptide" evidence="1">
    <location>
        <begin position="1"/>
        <end position="20"/>
    </location>
</feature>
<dbReference type="AlphaFoldDB" id="A0A1Y2C5U7"/>
<dbReference type="Proteomes" id="UP000193920">
    <property type="component" value="Unassembled WGS sequence"/>
</dbReference>
<keyword evidence="1" id="KW-0732">Signal</keyword>
<accession>A0A1Y2C5U7</accession>
<sequence>MSKVKILLLLLVFVVKLCFSEKLLITEQEFFQQFEHYELTKNALIHQFTFEPDTTSYFGQQVIIDYKNCTNNLRDLSNTLQFFEDEELNTRYLFNLLAGSNYNMKKLVLFVNTVEYECLGDFVQRAKFTLKSFIRYLIKSKCFDRFSCDRKWLIYSLLHNEDYLRIGPFKENDKKY</sequence>